<evidence type="ECO:0000256" key="1">
    <source>
        <dbReference type="SAM" id="Phobius"/>
    </source>
</evidence>
<keyword evidence="1" id="KW-1133">Transmembrane helix</keyword>
<dbReference type="Proteomes" id="UP000664534">
    <property type="component" value="Unassembled WGS sequence"/>
</dbReference>
<reference evidence="2" key="1">
    <citation type="submission" date="2021-03" db="EMBL/GenBank/DDBJ databases">
        <authorList>
            <person name="Tagirdzhanova G."/>
        </authorList>
    </citation>
    <scope>NUCLEOTIDE SEQUENCE</scope>
</reference>
<feature type="transmembrane region" description="Helical" evidence="1">
    <location>
        <begin position="123"/>
        <end position="143"/>
    </location>
</feature>
<organism evidence="2 3">
    <name type="scientific">Imshaugia aleurites</name>
    <dbReference type="NCBI Taxonomy" id="172621"/>
    <lineage>
        <taxon>Eukaryota</taxon>
        <taxon>Fungi</taxon>
        <taxon>Dikarya</taxon>
        <taxon>Ascomycota</taxon>
        <taxon>Pezizomycotina</taxon>
        <taxon>Lecanoromycetes</taxon>
        <taxon>OSLEUM clade</taxon>
        <taxon>Lecanoromycetidae</taxon>
        <taxon>Lecanorales</taxon>
        <taxon>Lecanorineae</taxon>
        <taxon>Parmeliaceae</taxon>
        <taxon>Imshaugia</taxon>
    </lineage>
</organism>
<evidence type="ECO:0000313" key="2">
    <source>
        <dbReference type="EMBL" id="CAF9932724.1"/>
    </source>
</evidence>
<name>A0A8H3IYI8_9LECA</name>
<feature type="transmembrane region" description="Helical" evidence="1">
    <location>
        <begin position="72"/>
        <end position="95"/>
    </location>
</feature>
<sequence>MAGGLPIMRAYKPASTPEKVPFVPRHIDTVFRPIFLKTKRQRAAWVQESREWSRKLAEKMADETSLACYKRLWSVSLFGLIVSGFLFLILFTNAVRERRGDLLGSSTRCDYVPSIADLSTFSIVFWTAVVVDLISKLAAILAVTKMETLSKALHKADAAYYTRLNYYQRVGFHAGAAMATVPLFCGFVLMVRGKCEGELCLNLGLSPLAVVSWTLLVSIIGAQFPADGRMAILGGGRRISTMLLSKKERREVAVKSDCELLGEGEQDTVGCV</sequence>
<dbReference type="OrthoDB" id="5378188at2759"/>
<protein>
    <submittedName>
        <fullName evidence="2">Uncharacterized protein</fullName>
    </submittedName>
</protein>
<dbReference type="AlphaFoldDB" id="A0A8H3IYI8"/>
<comment type="caution">
    <text evidence="2">The sequence shown here is derived from an EMBL/GenBank/DDBJ whole genome shotgun (WGS) entry which is preliminary data.</text>
</comment>
<keyword evidence="1" id="KW-0472">Membrane</keyword>
<proteinExistence type="predicted"/>
<evidence type="ECO:0000313" key="3">
    <source>
        <dbReference type="Proteomes" id="UP000664534"/>
    </source>
</evidence>
<keyword evidence="3" id="KW-1185">Reference proteome</keyword>
<dbReference type="EMBL" id="CAJPDT010000067">
    <property type="protein sequence ID" value="CAF9932724.1"/>
    <property type="molecule type" value="Genomic_DNA"/>
</dbReference>
<accession>A0A8H3IYI8</accession>
<keyword evidence="1" id="KW-0812">Transmembrane</keyword>
<feature type="transmembrane region" description="Helical" evidence="1">
    <location>
        <begin position="203"/>
        <end position="222"/>
    </location>
</feature>
<gene>
    <name evidence="2" type="ORF">IMSHALPRED_008966</name>
</gene>
<feature type="transmembrane region" description="Helical" evidence="1">
    <location>
        <begin position="170"/>
        <end position="191"/>
    </location>
</feature>